<evidence type="ECO:0000313" key="2">
    <source>
        <dbReference type="Proteomes" id="UP001143856"/>
    </source>
</evidence>
<dbReference type="EMBL" id="JAPDGR010000423">
    <property type="protein sequence ID" value="KAJ2990397.1"/>
    <property type="molecule type" value="Genomic_DNA"/>
</dbReference>
<dbReference type="Proteomes" id="UP001143856">
    <property type="component" value="Unassembled WGS sequence"/>
</dbReference>
<comment type="caution">
    <text evidence="1">The sequence shown here is derived from an EMBL/GenBank/DDBJ whole genome shotgun (WGS) entry which is preliminary data.</text>
</comment>
<reference evidence="1" key="1">
    <citation type="submission" date="2022-10" db="EMBL/GenBank/DDBJ databases">
        <title>Genome Sequence of Xylaria curta.</title>
        <authorList>
            <person name="Buettner E."/>
        </authorList>
    </citation>
    <scope>NUCLEOTIDE SEQUENCE</scope>
    <source>
        <strain evidence="1">Babe10</strain>
    </source>
</reference>
<gene>
    <name evidence="1" type="ORF">NUW58_g2971</name>
</gene>
<organism evidence="1 2">
    <name type="scientific">Xylaria curta</name>
    <dbReference type="NCBI Taxonomy" id="42375"/>
    <lineage>
        <taxon>Eukaryota</taxon>
        <taxon>Fungi</taxon>
        <taxon>Dikarya</taxon>
        <taxon>Ascomycota</taxon>
        <taxon>Pezizomycotina</taxon>
        <taxon>Sordariomycetes</taxon>
        <taxon>Xylariomycetidae</taxon>
        <taxon>Xylariales</taxon>
        <taxon>Xylariaceae</taxon>
        <taxon>Xylaria</taxon>
    </lineage>
</organism>
<sequence length="565" mass="63358">MIEPTSVFVTSWVGGVWERRVNRSSEQKQRGAYGRAPYSATYTKMDKVAYADSAVGVGVGKRPTVRALFLNDVSMNTGEPKTSGNFMAMLQALQQAIAASGPTREVTVCAFSYSKWFLSGRQPYKILDLHREYGPVVRIAPNELSFNTAQAWKDIYGFRNGHKTFIKSDFYDGGSFASRGVHSIVSERDPTAHGEMRRLLAHAFSASSLKEQETLITNNVDRFIDVVRVKAEKETEFDIGKTFEMLTFDIIGDLAFGERFKALDTEEPHPWIAITIRALMKGALADVIKRFPILGGIVKFCFSGMIARIVQDTARNEDMAIELVKRRIDRKTDRKDFMTRILESRELDRAQVSNLELAAHASDFVLAGSETTATALACITYYVLRTPIVRKKLDDEIQTAFTEYSQIDDASTRSLEYLNAVILEGMRIYSPVPIALPRIVPEGGDTVDGYFLPHGTIVSTNPVAASLDPANFKGPLSFKPERWLGPNKEDNLEASQPFSLGPRVCLGRHLGLLELRTVLAKLMWTFELNMVESTLDWHGQSEMHTFWSRPPLRVQARVVRTPEAH</sequence>
<proteinExistence type="predicted"/>
<keyword evidence="2" id="KW-1185">Reference proteome</keyword>
<accession>A0ACC1PEP5</accession>
<evidence type="ECO:0000313" key="1">
    <source>
        <dbReference type="EMBL" id="KAJ2990397.1"/>
    </source>
</evidence>
<name>A0ACC1PEP5_9PEZI</name>
<protein>
    <submittedName>
        <fullName evidence="1">Uncharacterized protein</fullName>
    </submittedName>
</protein>